<evidence type="ECO:0000313" key="2">
    <source>
        <dbReference type="Proteomes" id="UP000807115"/>
    </source>
</evidence>
<evidence type="ECO:0000313" key="1">
    <source>
        <dbReference type="EMBL" id="KAG0540404.1"/>
    </source>
</evidence>
<organism evidence="1 2">
    <name type="scientific">Sorghum bicolor</name>
    <name type="common">Sorghum</name>
    <name type="synonym">Sorghum vulgare</name>
    <dbReference type="NCBI Taxonomy" id="4558"/>
    <lineage>
        <taxon>Eukaryota</taxon>
        <taxon>Viridiplantae</taxon>
        <taxon>Streptophyta</taxon>
        <taxon>Embryophyta</taxon>
        <taxon>Tracheophyta</taxon>
        <taxon>Spermatophyta</taxon>
        <taxon>Magnoliopsida</taxon>
        <taxon>Liliopsida</taxon>
        <taxon>Poales</taxon>
        <taxon>Poaceae</taxon>
        <taxon>PACMAD clade</taxon>
        <taxon>Panicoideae</taxon>
        <taxon>Andropogonodae</taxon>
        <taxon>Andropogoneae</taxon>
        <taxon>Sorghinae</taxon>
        <taxon>Sorghum</taxon>
    </lineage>
</organism>
<proteinExistence type="predicted"/>
<name>A0A921RHL6_SORBI</name>
<accession>A0A921RHL6</accession>
<protein>
    <submittedName>
        <fullName evidence="1">Uncharacterized protein</fullName>
    </submittedName>
</protein>
<reference evidence="1" key="2">
    <citation type="submission" date="2020-10" db="EMBL/GenBank/DDBJ databases">
        <authorList>
            <person name="Cooper E.A."/>
            <person name="Brenton Z.W."/>
            <person name="Flinn B.S."/>
            <person name="Jenkins J."/>
            <person name="Shu S."/>
            <person name="Flowers D."/>
            <person name="Luo F."/>
            <person name="Wang Y."/>
            <person name="Xia P."/>
            <person name="Barry K."/>
            <person name="Daum C."/>
            <person name="Lipzen A."/>
            <person name="Yoshinaga Y."/>
            <person name="Schmutz J."/>
            <person name="Saski C."/>
            <person name="Vermerris W."/>
            <person name="Kresovich S."/>
        </authorList>
    </citation>
    <scope>NUCLEOTIDE SEQUENCE</scope>
</reference>
<sequence length="78" mass="8783">MGNAGFIHHTSRPGCGCRVLLLSNGYTACTSPIRRFRNTSVQRHVRTLTSAQQSMVADRSLHQVMSFNFDSTDERRRG</sequence>
<gene>
    <name evidence="1" type="ORF">BDA96_03G405900</name>
</gene>
<dbReference type="Proteomes" id="UP000807115">
    <property type="component" value="Chromosome 3"/>
</dbReference>
<comment type="caution">
    <text evidence="1">The sequence shown here is derived from an EMBL/GenBank/DDBJ whole genome shotgun (WGS) entry which is preliminary data.</text>
</comment>
<dbReference type="AlphaFoldDB" id="A0A921RHL6"/>
<dbReference type="EMBL" id="CM027682">
    <property type="protein sequence ID" value="KAG0540404.1"/>
    <property type="molecule type" value="Genomic_DNA"/>
</dbReference>
<reference evidence="1" key="1">
    <citation type="journal article" date="2019" name="BMC Genomics">
        <title>A new reference genome for Sorghum bicolor reveals high levels of sequence similarity between sweet and grain genotypes: implications for the genetics of sugar metabolism.</title>
        <authorList>
            <person name="Cooper E.A."/>
            <person name="Brenton Z.W."/>
            <person name="Flinn B.S."/>
            <person name="Jenkins J."/>
            <person name="Shu S."/>
            <person name="Flowers D."/>
            <person name="Luo F."/>
            <person name="Wang Y."/>
            <person name="Xia P."/>
            <person name="Barry K."/>
            <person name="Daum C."/>
            <person name="Lipzen A."/>
            <person name="Yoshinaga Y."/>
            <person name="Schmutz J."/>
            <person name="Saski C."/>
            <person name="Vermerris W."/>
            <person name="Kresovich S."/>
        </authorList>
    </citation>
    <scope>NUCLEOTIDE SEQUENCE</scope>
</reference>